<reference evidence="3 4" key="1">
    <citation type="submission" date="2019-10" db="EMBL/GenBank/DDBJ databases">
        <authorList>
            <person name="Palmer J.M."/>
        </authorList>
    </citation>
    <scope>NUCLEOTIDE SEQUENCE [LARGE SCALE GENOMIC DNA]</scope>
    <source>
        <strain evidence="3 4">TWF696</strain>
    </source>
</reference>
<evidence type="ECO:0000256" key="1">
    <source>
        <dbReference type="SAM" id="MobiDB-lite"/>
    </source>
</evidence>
<keyword evidence="4" id="KW-1185">Reference proteome</keyword>
<evidence type="ECO:0000313" key="4">
    <source>
        <dbReference type="Proteomes" id="UP001375240"/>
    </source>
</evidence>
<protein>
    <recommendedName>
        <fullName evidence="2">AB hydrolase-1 domain-containing protein</fullName>
    </recommendedName>
</protein>
<comment type="caution">
    <text evidence="3">The sequence shown here is derived from an EMBL/GenBank/DDBJ whole genome shotgun (WGS) entry which is preliminary data.</text>
</comment>
<gene>
    <name evidence="3" type="ORF">TWF696_009256</name>
</gene>
<dbReference type="PANTHER" id="PTHR45763">
    <property type="entry name" value="HYDROLASE, ALPHA/BETA FOLD FAMILY PROTEIN, EXPRESSED-RELATED"/>
    <property type="match status" value="1"/>
</dbReference>
<dbReference type="AlphaFoldDB" id="A0AAV9UI61"/>
<accession>A0AAV9UI61</accession>
<evidence type="ECO:0000259" key="2">
    <source>
        <dbReference type="Pfam" id="PF00561"/>
    </source>
</evidence>
<dbReference type="Pfam" id="PF00561">
    <property type="entry name" value="Abhydrolase_1"/>
    <property type="match status" value="1"/>
</dbReference>
<sequence length="387" mass="42928">MSAVISSSSRAASRLSRNLLHSSVRPPTTHLRALSSPSSFSTSNITNSRFTSLHRLSVFQTARSPYSTIISSPTTHKSSQNAAKIPPPPEEELQTLTLPTGRNITYRCYGPSDGKPLFYFHGTPGGASESAAFKPFIYSRNIRIIGTSRPGFGQSDMHPGRTLCDHAHDVLAIADSLGIDKFKVMGASGGGPYSLACAKVISPDRLKGCAVVAGVTPWHLGREGMNLQGWIRFMFARYLYWLQGPIVRWHWNHYVKGKGPEVLENIFRRELEFIGRSLGPKDKEALANEEVVNAEIVAFHEAYERGFEGAVIDGRAVIGDWDFRVEDIPYEGIKLYYGTEDKATPVYGARKMQKLLKNATLTEYEGEGHWSIFMNQGGDIFSDFMKD</sequence>
<dbReference type="PANTHER" id="PTHR45763:SF46">
    <property type="entry name" value="AB HYDROLASE-1 DOMAIN-CONTAINING PROTEIN"/>
    <property type="match status" value="1"/>
</dbReference>
<dbReference type="Gene3D" id="3.40.50.1820">
    <property type="entry name" value="alpha/beta hydrolase"/>
    <property type="match status" value="1"/>
</dbReference>
<feature type="region of interest" description="Disordered" evidence="1">
    <location>
        <begin position="17"/>
        <end position="43"/>
    </location>
</feature>
<dbReference type="SUPFAM" id="SSF53474">
    <property type="entry name" value="alpha/beta-Hydrolases"/>
    <property type="match status" value="1"/>
</dbReference>
<dbReference type="EMBL" id="JAVHNQ010000008">
    <property type="protein sequence ID" value="KAK6340942.1"/>
    <property type="molecule type" value="Genomic_DNA"/>
</dbReference>
<proteinExistence type="predicted"/>
<dbReference type="InterPro" id="IPR000073">
    <property type="entry name" value="AB_hydrolase_1"/>
</dbReference>
<dbReference type="InterPro" id="IPR029058">
    <property type="entry name" value="AB_hydrolase_fold"/>
</dbReference>
<feature type="domain" description="AB hydrolase-1" evidence="2">
    <location>
        <begin position="116"/>
        <end position="373"/>
    </location>
</feature>
<organism evidence="3 4">
    <name type="scientific">Orbilia brochopaga</name>
    <dbReference type="NCBI Taxonomy" id="3140254"/>
    <lineage>
        <taxon>Eukaryota</taxon>
        <taxon>Fungi</taxon>
        <taxon>Dikarya</taxon>
        <taxon>Ascomycota</taxon>
        <taxon>Pezizomycotina</taxon>
        <taxon>Orbiliomycetes</taxon>
        <taxon>Orbiliales</taxon>
        <taxon>Orbiliaceae</taxon>
        <taxon>Orbilia</taxon>
    </lineage>
</organism>
<dbReference type="Proteomes" id="UP001375240">
    <property type="component" value="Unassembled WGS sequence"/>
</dbReference>
<feature type="region of interest" description="Disordered" evidence="1">
    <location>
        <begin position="70"/>
        <end position="92"/>
    </location>
</feature>
<evidence type="ECO:0000313" key="3">
    <source>
        <dbReference type="EMBL" id="KAK6340942.1"/>
    </source>
</evidence>
<name>A0AAV9UI61_9PEZI</name>